<keyword evidence="3" id="KW-1185">Reference proteome</keyword>
<dbReference type="GeneID" id="87945231"/>
<organism evidence="2 3">
    <name type="scientific">Colletotrichum destructivum</name>
    <dbReference type="NCBI Taxonomy" id="34406"/>
    <lineage>
        <taxon>Eukaryota</taxon>
        <taxon>Fungi</taxon>
        <taxon>Dikarya</taxon>
        <taxon>Ascomycota</taxon>
        <taxon>Pezizomycotina</taxon>
        <taxon>Sordariomycetes</taxon>
        <taxon>Hypocreomycetidae</taxon>
        <taxon>Glomerellales</taxon>
        <taxon>Glomerellaceae</taxon>
        <taxon>Colletotrichum</taxon>
        <taxon>Colletotrichum destructivum species complex</taxon>
    </lineage>
</organism>
<accession>A0AAX4IK72</accession>
<feature type="region of interest" description="Disordered" evidence="1">
    <location>
        <begin position="808"/>
        <end position="829"/>
    </location>
</feature>
<dbReference type="PANTHER" id="PTHR37535">
    <property type="entry name" value="FLUG DOMAIN PROTEIN"/>
    <property type="match status" value="1"/>
</dbReference>
<dbReference type="EMBL" id="CP137309">
    <property type="protein sequence ID" value="WQF83714.1"/>
    <property type="molecule type" value="Genomic_DNA"/>
</dbReference>
<evidence type="ECO:0000313" key="3">
    <source>
        <dbReference type="Proteomes" id="UP001322277"/>
    </source>
</evidence>
<dbReference type="Proteomes" id="UP001322277">
    <property type="component" value="Chromosome 5"/>
</dbReference>
<gene>
    <name evidence="2" type="ORF">CDEST_08728</name>
</gene>
<proteinExistence type="predicted"/>
<feature type="compositionally biased region" description="Basic and acidic residues" evidence="1">
    <location>
        <begin position="819"/>
        <end position="829"/>
    </location>
</feature>
<evidence type="ECO:0000313" key="2">
    <source>
        <dbReference type="EMBL" id="WQF83714.1"/>
    </source>
</evidence>
<protein>
    <recommendedName>
        <fullName evidence="4">FluG domain-containing protein</fullName>
    </recommendedName>
</protein>
<dbReference type="KEGG" id="cdet:87945231"/>
<feature type="region of interest" description="Disordered" evidence="1">
    <location>
        <begin position="488"/>
        <end position="514"/>
    </location>
</feature>
<dbReference type="AlphaFoldDB" id="A0AAX4IK72"/>
<dbReference type="PANTHER" id="PTHR37535:SF3">
    <property type="entry name" value="FLUG DOMAIN-CONTAINING PROTEIN"/>
    <property type="match status" value="1"/>
</dbReference>
<sequence>MAARQPRGKTLLDSFSKAKQDADLRERLQSVTAIAAKLHEDARGFRFHAASTQKRQDRILHQYREFAKFANNIPDDAPQDVVDSICFPHPTPARQWDELIDLCDVLVFWAVYQFRNDPEGHHFAWLLARCCALRPGSIGSPHAHVDDLPKTLNGGPPYLAWRDVKISRGAAPYEFDLTISIRNLKDTTYLKNIESGTTTLPKGSKSFTMDFHFKSAMHQANLAFAPVIRLLVIALRRKALVGIQTVDELLSGQSLNIDIEPAFFDKPIVLAGTQRGLGVSSDKAAQSKSLSEYLTKRATSAGYSVDAGITFYSLRRSAAGSLYEAYGTEVARQVMGHDSESRILERCYLDMRQGIDLTAVGLGEDTNQRQDELLAIRNANALTRLDAETIAKFVNPAADALFHRLLFTDDVIPTLSRSSEIKNRKRCLRRIALDAARNQIEEEHAVKITTGDIEKRKQDIVNRMDMFTQQLVRRAADAIAAQGLRTFSLMDTSGPDPDEDLSRESGDQDCQPEPDAEELFVRDGRIQSIVEEVNYGDVAAEIPYGDAVKHVLEMLLDQDSITETPELFCQLCQDDDTVSQELKDRTWPSKAKLSIHQNTKFHTGFSTWERRAKAVRAKNGTQGFCCEICVAIAPAEFAMAQFTTMSNLVQHMDQSTDETIEGNPTWSTPSRCQEHANLKQELGWNNEDFRGNQELKRYRQYERLHTLKKRGLVFEKLEELHESCDFPGNPHVVLGGPSRPYPGLHPQMGFALPMTPVGDILSPCMTPGNASSLIELIPLSTSLTSMQSTAQQNLFEQHVDIVESVLPPGAEGNMPQDGLRIKDQLMRRK</sequence>
<evidence type="ECO:0008006" key="4">
    <source>
        <dbReference type="Google" id="ProtNLM"/>
    </source>
</evidence>
<name>A0AAX4IK72_9PEZI</name>
<evidence type="ECO:0000256" key="1">
    <source>
        <dbReference type="SAM" id="MobiDB-lite"/>
    </source>
</evidence>
<dbReference type="RefSeq" id="XP_062780938.1">
    <property type="nucleotide sequence ID" value="XM_062924887.1"/>
</dbReference>
<reference evidence="3" key="1">
    <citation type="journal article" date="2023" name="bioRxiv">
        <title>Complete genome of the Medicago anthracnose fungus, Colletotrichum destructivum, reveals a mini-chromosome-like region within a core chromosome.</title>
        <authorList>
            <person name="Lapalu N."/>
            <person name="Simon A."/>
            <person name="Lu A."/>
            <person name="Plaumann P.-L."/>
            <person name="Amselem J."/>
            <person name="Pigne S."/>
            <person name="Auger A."/>
            <person name="Koch C."/>
            <person name="Dallery J.-F."/>
            <person name="O'Connell R.J."/>
        </authorList>
    </citation>
    <scope>NUCLEOTIDE SEQUENCE [LARGE SCALE GENOMIC DNA]</scope>
    <source>
        <strain evidence="3">CBS 520.97</strain>
    </source>
</reference>